<sequence length="392" mass="43058">MKITAQKVFVANAQRTNFVFVKLYTDDGIEGVGEATLEWKTKTVVAALEELERVLVGRDPFAVDAIIEQLHRDSYWRTGAVFRTALGGIEAALLDIKGKALGVPVFELLGGKFRDRVECYANHWFFGATKPEEYAANARKAVAMGYRALKWDPFDTADLEMDRRQRRQTIEIVEAVRDAVGPDVNLMLDVHGRLNVPTAIAMCRALAPFDLTWVEEPTPPENIDALAEVRAASPVPIAAGERWYEPGKFLEALSKKAVDILQPDVSHAGGMGETKRVAHLAHTHLIPVAPHNPVGPIMNAMTLHASLAMPNFSVFETVSMDVPWRKELVRETLQFDKGAILAPTAPGLGVELIEEACERFAYQPTNVPLFDGSMNTTGVATGAHTFAADESE</sequence>
<dbReference type="GO" id="GO:0009063">
    <property type="term" value="P:amino acid catabolic process"/>
    <property type="evidence" value="ECO:0007669"/>
    <property type="project" value="InterPro"/>
</dbReference>
<dbReference type="InterPro" id="IPR013341">
    <property type="entry name" value="Mandelate_racemase_N_dom"/>
</dbReference>
<dbReference type="InterPro" id="IPR018110">
    <property type="entry name" value="Mandel_Rmase/mucon_lact_enz_CS"/>
</dbReference>
<dbReference type="SUPFAM" id="SSF54826">
    <property type="entry name" value="Enolase N-terminal domain-like"/>
    <property type="match status" value="1"/>
</dbReference>
<dbReference type="CDD" id="cd03316">
    <property type="entry name" value="MR_like"/>
    <property type="match status" value="1"/>
</dbReference>
<dbReference type="EMBL" id="NJGD01000001">
    <property type="protein sequence ID" value="PJR17403.1"/>
    <property type="molecule type" value="Genomic_DNA"/>
</dbReference>
<dbReference type="SMART" id="SM00922">
    <property type="entry name" value="MR_MLE"/>
    <property type="match status" value="1"/>
</dbReference>
<dbReference type="InterPro" id="IPR029017">
    <property type="entry name" value="Enolase-like_N"/>
</dbReference>
<dbReference type="PROSITE" id="PS00909">
    <property type="entry name" value="MR_MLE_2"/>
    <property type="match status" value="1"/>
</dbReference>
<dbReference type="Gene3D" id="3.30.390.10">
    <property type="entry name" value="Enolase-like, N-terminal domain"/>
    <property type="match status" value="1"/>
</dbReference>
<gene>
    <name evidence="3" type="ORF">CEJ86_04430</name>
</gene>
<comment type="caution">
    <text evidence="3">The sequence shown here is derived from an EMBL/GenBank/DDBJ whole genome shotgun (WGS) entry which is preliminary data.</text>
</comment>
<proteinExistence type="predicted"/>
<dbReference type="InterPro" id="IPR034593">
    <property type="entry name" value="DgoD-like"/>
</dbReference>
<evidence type="ECO:0000313" key="4">
    <source>
        <dbReference type="Proteomes" id="UP000231987"/>
    </source>
</evidence>
<dbReference type="PANTHER" id="PTHR48080">
    <property type="entry name" value="D-GALACTONATE DEHYDRATASE-RELATED"/>
    <property type="match status" value="1"/>
</dbReference>
<dbReference type="Pfam" id="PF02746">
    <property type="entry name" value="MR_MLE_N"/>
    <property type="match status" value="1"/>
</dbReference>
<dbReference type="Proteomes" id="UP000231987">
    <property type="component" value="Unassembled WGS sequence"/>
</dbReference>
<accession>A0A2J0ZA54</accession>
<evidence type="ECO:0000256" key="1">
    <source>
        <dbReference type="ARBA" id="ARBA00023239"/>
    </source>
</evidence>
<dbReference type="PROSITE" id="PS00908">
    <property type="entry name" value="MR_MLE_1"/>
    <property type="match status" value="1"/>
</dbReference>
<keyword evidence="1" id="KW-0456">Lyase</keyword>
<dbReference type="SFLD" id="SFLDG00179">
    <property type="entry name" value="mandelate_racemase"/>
    <property type="match status" value="1"/>
</dbReference>
<dbReference type="SUPFAM" id="SSF51604">
    <property type="entry name" value="Enolase C-terminal domain-like"/>
    <property type="match status" value="1"/>
</dbReference>
<dbReference type="InterPro" id="IPR029065">
    <property type="entry name" value="Enolase_C-like"/>
</dbReference>
<reference evidence="3 4" key="1">
    <citation type="submission" date="2017-06" db="EMBL/GenBank/DDBJ databases">
        <title>Ensifer strains isolated from leguminous trees and herbs display diverse denitrification phenotypes with some acting as strong N2O sinks.</title>
        <authorList>
            <person name="Woliy K."/>
            <person name="Mania D."/>
            <person name="Bakken L.R."/>
            <person name="Frostegard A."/>
        </authorList>
    </citation>
    <scope>NUCLEOTIDE SEQUENCE [LARGE SCALE GENOMIC DNA]</scope>
    <source>
        <strain evidence="3 4">AC50a</strain>
    </source>
</reference>
<dbReference type="Pfam" id="PF13378">
    <property type="entry name" value="MR_MLE_C"/>
    <property type="match status" value="1"/>
</dbReference>
<evidence type="ECO:0000259" key="2">
    <source>
        <dbReference type="SMART" id="SM00922"/>
    </source>
</evidence>
<dbReference type="GO" id="GO:0016829">
    <property type="term" value="F:lyase activity"/>
    <property type="evidence" value="ECO:0007669"/>
    <property type="project" value="UniProtKB-KW"/>
</dbReference>
<organism evidence="3 4">
    <name type="scientific">Rhizobium meliloti</name>
    <name type="common">Ensifer meliloti</name>
    <name type="synonym">Sinorhizobium meliloti</name>
    <dbReference type="NCBI Taxonomy" id="382"/>
    <lineage>
        <taxon>Bacteria</taxon>
        <taxon>Pseudomonadati</taxon>
        <taxon>Pseudomonadota</taxon>
        <taxon>Alphaproteobacteria</taxon>
        <taxon>Hyphomicrobiales</taxon>
        <taxon>Rhizobiaceae</taxon>
        <taxon>Sinorhizobium/Ensifer group</taxon>
        <taxon>Sinorhizobium</taxon>
    </lineage>
</organism>
<dbReference type="Gene3D" id="3.20.20.120">
    <property type="entry name" value="Enolase-like C-terminal domain"/>
    <property type="match status" value="1"/>
</dbReference>
<dbReference type="SFLD" id="SFLDS00001">
    <property type="entry name" value="Enolase"/>
    <property type="match status" value="1"/>
</dbReference>
<protein>
    <submittedName>
        <fullName evidence="3">Mandelate racemase</fullName>
    </submittedName>
</protein>
<dbReference type="RefSeq" id="WP_100669974.1">
    <property type="nucleotide sequence ID" value="NZ_JBKOIL010000001.1"/>
</dbReference>
<evidence type="ECO:0000313" key="3">
    <source>
        <dbReference type="EMBL" id="PJR17403.1"/>
    </source>
</evidence>
<dbReference type="GO" id="GO:0000287">
    <property type="term" value="F:magnesium ion binding"/>
    <property type="evidence" value="ECO:0007669"/>
    <property type="project" value="UniProtKB-ARBA"/>
</dbReference>
<name>A0A2J0ZA54_RHIML</name>
<dbReference type="AlphaFoldDB" id="A0A2J0ZA54"/>
<feature type="domain" description="Mandelate racemase/muconate lactonizing enzyme C-terminal" evidence="2">
    <location>
        <begin position="131"/>
        <end position="236"/>
    </location>
</feature>
<dbReference type="InterPro" id="IPR013342">
    <property type="entry name" value="Mandelate_racemase_C"/>
</dbReference>
<dbReference type="InterPro" id="IPR036849">
    <property type="entry name" value="Enolase-like_C_sf"/>
</dbReference>
<dbReference type="PANTHER" id="PTHR48080:SF2">
    <property type="entry name" value="D-GALACTONATE DEHYDRATASE"/>
    <property type="match status" value="1"/>
</dbReference>